<evidence type="ECO:0000256" key="6">
    <source>
        <dbReference type="ARBA" id="ARBA00022837"/>
    </source>
</evidence>
<feature type="binding site" evidence="11">
    <location>
        <position position="245"/>
    </location>
    <ligand>
        <name>substrate</name>
    </ligand>
</feature>
<keyword evidence="8 13" id="KW-0828">Tyrosine catabolism</keyword>
<feature type="binding site" evidence="11">
    <location>
        <position position="355"/>
    </location>
    <ligand>
        <name>substrate</name>
    </ligand>
</feature>
<reference evidence="17" key="1">
    <citation type="journal article" date="2023" name="Commun. Biol.">
        <title>Genome analysis of Parmales, the sister group of diatoms, reveals the evolutionary specialization of diatoms from phago-mixotrophs to photoautotrophs.</title>
        <authorList>
            <person name="Ban H."/>
            <person name="Sato S."/>
            <person name="Yoshikawa S."/>
            <person name="Yamada K."/>
            <person name="Nakamura Y."/>
            <person name="Ichinomiya M."/>
            <person name="Sato N."/>
            <person name="Blanc-Mathieu R."/>
            <person name="Endo H."/>
            <person name="Kuwata A."/>
            <person name="Ogata H."/>
        </authorList>
    </citation>
    <scope>NUCLEOTIDE SEQUENCE [LARGE SCALE GENOMIC DNA]</scope>
</reference>
<dbReference type="GO" id="GO:0004334">
    <property type="term" value="F:fumarylacetoacetase activity"/>
    <property type="evidence" value="ECO:0007669"/>
    <property type="project" value="UniProtKB-UniRule"/>
</dbReference>
<dbReference type="InterPro" id="IPR005959">
    <property type="entry name" value="Fumarylacetoacetase"/>
</dbReference>
<dbReference type="SUPFAM" id="SSF56529">
    <property type="entry name" value="FAH"/>
    <property type="match status" value="1"/>
</dbReference>
<dbReference type="GO" id="GO:0006559">
    <property type="term" value="P:L-phenylalanine catabolic process"/>
    <property type="evidence" value="ECO:0007669"/>
    <property type="project" value="UniProtKB-UniRule"/>
</dbReference>
<feature type="binding site" evidence="12">
    <location>
        <position position="201"/>
    </location>
    <ligand>
        <name>Ca(2+)</name>
        <dbReference type="ChEBI" id="CHEBI:29108"/>
    </ligand>
</feature>
<evidence type="ECO:0000313" key="16">
    <source>
        <dbReference type="EMBL" id="GMI30661.1"/>
    </source>
</evidence>
<comment type="cofactor">
    <cofactor evidence="13">
        <name>Mg(2+)</name>
        <dbReference type="ChEBI" id="CHEBI:18420"/>
    </cofactor>
    <cofactor evidence="13">
        <name>Ca(2+)</name>
        <dbReference type="ChEBI" id="CHEBI:29108"/>
    </cofactor>
</comment>
<feature type="binding site" evidence="12">
    <location>
        <position position="254"/>
    </location>
    <ligand>
        <name>Mg(2+)</name>
        <dbReference type="ChEBI" id="CHEBI:18420"/>
    </ligand>
</feature>
<dbReference type="NCBIfam" id="TIGR01266">
    <property type="entry name" value="fum_ac_acetase"/>
    <property type="match status" value="1"/>
</dbReference>
<dbReference type="EC" id="3.7.1.2" evidence="3 13"/>
<feature type="binding site" evidence="12">
    <location>
        <position position="123"/>
    </location>
    <ligand>
        <name>Ca(2+)</name>
        <dbReference type="ChEBI" id="CHEBI:29108"/>
    </ligand>
</feature>
<feature type="domain" description="Fumarylacetoacetase-like C-terminal" evidence="14">
    <location>
        <begin position="122"/>
        <end position="411"/>
    </location>
</feature>
<evidence type="ECO:0000259" key="14">
    <source>
        <dbReference type="Pfam" id="PF01557"/>
    </source>
</evidence>
<accession>A0A9W7L429</accession>
<organism evidence="16 17">
    <name type="scientific">Triparma columacea</name>
    <dbReference type="NCBI Taxonomy" id="722753"/>
    <lineage>
        <taxon>Eukaryota</taxon>
        <taxon>Sar</taxon>
        <taxon>Stramenopiles</taxon>
        <taxon>Ochrophyta</taxon>
        <taxon>Bolidophyceae</taxon>
        <taxon>Parmales</taxon>
        <taxon>Triparmaceae</taxon>
        <taxon>Triparma</taxon>
    </lineage>
</organism>
<gene>
    <name evidence="16" type="ORF">TrCOL_g1374</name>
</gene>
<keyword evidence="7 12" id="KW-0460">Magnesium</keyword>
<proteinExistence type="inferred from homology"/>
<keyword evidence="6 12" id="KW-0106">Calcium</keyword>
<dbReference type="OrthoDB" id="9971669at2759"/>
<dbReference type="InterPro" id="IPR015377">
    <property type="entry name" value="Fumarylacetoacetase_N"/>
</dbReference>
<evidence type="ECO:0000256" key="3">
    <source>
        <dbReference type="ARBA" id="ARBA00012094"/>
    </source>
</evidence>
<dbReference type="SUPFAM" id="SSF63433">
    <property type="entry name" value="Fumarylacetoacetate hydrolase, FAH, N-terminal domain"/>
    <property type="match status" value="1"/>
</dbReference>
<dbReference type="AlphaFoldDB" id="A0A9W7L429"/>
<dbReference type="GO" id="GO:0006572">
    <property type="term" value="P:L-tyrosine catabolic process"/>
    <property type="evidence" value="ECO:0007669"/>
    <property type="project" value="UniProtKB-UniRule"/>
</dbReference>
<feature type="binding site" evidence="12">
    <location>
        <position position="199"/>
    </location>
    <ligand>
        <name>Ca(2+)</name>
        <dbReference type="ChEBI" id="CHEBI:29108"/>
    </ligand>
</feature>
<comment type="caution">
    <text evidence="16">The sequence shown here is derived from an EMBL/GenBank/DDBJ whole genome shotgun (WGS) entry which is preliminary data.</text>
</comment>
<dbReference type="Gene3D" id="3.90.850.10">
    <property type="entry name" value="Fumarylacetoacetase-like, C-terminal domain"/>
    <property type="match status" value="1"/>
</dbReference>
<dbReference type="PANTHER" id="PTHR43069">
    <property type="entry name" value="FUMARYLACETOACETASE"/>
    <property type="match status" value="1"/>
</dbReference>
<dbReference type="InterPro" id="IPR036462">
    <property type="entry name" value="Fumarylacetoacetase_N_sf"/>
</dbReference>
<dbReference type="Pfam" id="PF09298">
    <property type="entry name" value="FAA_hydrolase_N"/>
    <property type="match status" value="1"/>
</dbReference>
<evidence type="ECO:0000256" key="9">
    <source>
        <dbReference type="ARBA" id="ARBA00023232"/>
    </source>
</evidence>
<comment type="similarity">
    <text evidence="2 13">Belongs to the FAH family.</text>
</comment>
<feature type="binding site" evidence="11">
    <location>
        <position position="139"/>
    </location>
    <ligand>
        <name>substrate</name>
    </ligand>
</feature>
<evidence type="ECO:0000256" key="2">
    <source>
        <dbReference type="ARBA" id="ARBA00010211"/>
    </source>
</evidence>
<protein>
    <recommendedName>
        <fullName evidence="3 13">Fumarylacetoacetase</fullName>
        <ecNumber evidence="3 13">3.7.1.2</ecNumber>
    </recommendedName>
    <alternativeName>
        <fullName evidence="13">Fumarylacetoacetate hydrolase</fullName>
    </alternativeName>
</protein>
<dbReference type="Proteomes" id="UP001165065">
    <property type="component" value="Unassembled WGS sequence"/>
</dbReference>
<feature type="binding site" evidence="12">
    <location>
        <position position="258"/>
    </location>
    <ligand>
        <name>Mg(2+)</name>
        <dbReference type="ChEBI" id="CHEBI:18420"/>
    </ligand>
</feature>
<dbReference type="GO" id="GO:1902000">
    <property type="term" value="P:homogentisate catabolic process"/>
    <property type="evidence" value="ECO:0007669"/>
    <property type="project" value="TreeGrafter"/>
</dbReference>
<dbReference type="FunFam" id="3.90.850.10:FF:000009">
    <property type="entry name" value="Fumarylacetoacetase"/>
    <property type="match status" value="1"/>
</dbReference>
<dbReference type="PANTHER" id="PTHR43069:SF2">
    <property type="entry name" value="FUMARYLACETOACETASE"/>
    <property type="match status" value="1"/>
</dbReference>
<dbReference type="InterPro" id="IPR036663">
    <property type="entry name" value="Fumarylacetoacetase_C_sf"/>
</dbReference>
<dbReference type="GO" id="GO:0046872">
    <property type="term" value="F:metal ion binding"/>
    <property type="evidence" value="ECO:0007669"/>
    <property type="project" value="UniProtKB-UniRule"/>
</dbReference>
<keyword evidence="5 13" id="KW-0378">Hydrolase</keyword>
<evidence type="ECO:0000256" key="8">
    <source>
        <dbReference type="ARBA" id="ARBA00022878"/>
    </source>
</evidence>
<evidence type="ECO:0000256" key="1">
    <source>
        <dbReference type="ARBA" id="ARBA00004782"/>
    </source>
</evidence>
<feature type="binding site" evidence="11">
    <location>
        <position position="125"/>
    </location>
    <ligand>
        <name>substrate</name>
    </ligand>
</feature>
<evidence type="ECO:0000256" key="13">
    <source>
        <dbReference type="RuleBase" id="RU366008"/>
    </source>
</evidence>
<dbReference type="Gene3D" id="2.30.30.230">
    <property type="entry name" value="Fumarylacetoacetase, N-terminal domain"/>
    <property type="match status" value="1"/>
</dbReference>
<evidence type="ECO:0000256" key="5">
    <source>
        <dbReference type="ARBA" id="ARBA00022801"/>
    </source>
</evidence>
<feature type="binding site" evidence="12">
    <location>
        <position position="234"/>
    </location>
    <ligand>
        <name>Ca(2+)</name>
        <dbReference type="ChEBI" id="CHEBI:29108"/>
    </ligand>
</feature>
<evidence type="ECO:0000256" key="12">
    <source>
        <dbReference type="PIRSR" id="PIRSR605959-3"/>
    </source>
</evidence>
<keyword evidence="9 13" id="KW-0585">Phenylalanine catabolism</keyword>
<dbReference type="InterPro" id="IPR011234">
    <property type="entry name" value="Fumarylacetoacetase-like_C"/>
</dbReference>
<name>A0A9W7L429_9STRA</name>
<dbReference type="EMBL" id="BRYA01000720">
    <property type="protein sequence ID" value="GMI30661.1"/>
    <property type="molecule type" value="Genomic_DNA"/>
</dbReference>
<evidence type="ECO:0000259" key="15">
    <source>
        <dbReference type="Pfam" id="PF09298"/>
    </source>
</evidence>
<feature type="active site" description="Proton acceptor" evidence="10">
    <location>
        <position position="130"/>
    </location>
</feature>
<comment type="pathway">
    <text evidence="1 13">Amino-acid degradation; L-phenylalanine degradation; acetoacetate and fumarate from L-phenylalanine: step 6/6.</text>
</comment>
<evidence type="ECO:0000256" key="4">
    <source>
        <dbReference type="ARBA" id="ARBA00022723"/>
    </source>
</evidence>
<feature type="binding site" evidence="12">
    <location>
        <position position="234"/>
    </location>
    <ligand>
        <name>Mg(2+)</name>
        <dbReference type="ChEBI" id="CHEBI:18420"/>
    </ligand>
</feature>
<keyword evidence="4 12" id="KW-0479">Metal-binding</keyword>
<dbReference type="Pfam" id="PF01557">
    <property type="entry name" value="FAA_hydrolase"/>
    <property type="match status" value="1"/>
</dbReference>
<evidence type="ECO:0000313" key="17">
    <source>
        <dbReference type="Proteomes" id="UP001165065"/>
    </source>
</evidence>
<comment type="catalytic activity">
    <reaction evidence="13">
        <text>4-fumarylacetoacetate + H2O = acetoacetate + fumarate + H(+)</text>
        <dbReference type="Rhea" id="RHEA:10244"/>
        <dbReference type="ChEBI" id="CHEBI:13705"/>
        <dbReference type="ChEBI" id="CHEBI:15377"/>
        <dbReference type="ChEBI" id="CHEBI:15378"/>
        <dbReference type="ChEBI" id="CHEBI:18034"/>
        <dbReference type="ChEBI" id="CHEBI:29806"/>
        <dbReference type="EC" id="3.7.1.2"/>
    </reaction>
</comment>
<sequence length="440" mass="47437">MTTIVPPSVPSATLDHQFSLQNLPYGIFSTADIKPTVGIAIGDFVIHLAAIQDLLLNEVEGLTAEDITSSTLNSLMSKTSTTWKSLRACLTKSLSGSAFPTSSLVPLSSVTMHMPAKIGDYTDFYSSREHATNVGIMFRGVDNALQPNWLHLPVGYHGRASSVFLSGTDVVRPRGQLQKDKVDPKQGSVHGPCKLMDFELEMAFFVGGPPSPPAQPVAMEEAEDRIFGLVLMNDWSARDIQKWEYVPLGPFGAKNFATTISPWVVSLQALEPYRAETSAGPVQKDPEPLDYIKDPTYSSYDISLAVHIQGEGMSAPATVSTSNFKNLYWNVKQQLVHHSVTGCNMQPGDLLGSGTISGSDETSYGSMLELCWKGTKEVKLGETGEIRKFLRDGDNVVMTGECKGKEGVGAVGFGTVEGKVLKAGSKLVKGEGEGVWKEAA</sequence>
<feature type="binding site" evidence="11">
    <location>
        <position position="241"/>
    </location>
    <ligand>
        <name>substrate</name>
    </ligand>
</feature>
<evidence type="ECO:0000256" key="7">
    <source>
        <dbReference type="ARBA" id="ARBA00022842"/>
    </source>
</evidence>
<feature type="domain" description="Fumarylacetoacetase N-terminal" evidence="15">
    <location>
        <begin position="21"/>
        <end position="115"/>
    </location>
</feature>
<evidence type="ECO:0000256" key="11">
    <source>
        <dbReference type="PIRSR" id="PIRSR605959-2"/>
    </source>
</evidence>
<keyword evidence="17" id="KW-1185">Reference proteome</keyword>
<evidence type="ECO:0000256" key="10">
    <source>
        <dbReference type="PIRSR" id="PIRSR605959-1"/>
    </source>
</evidence>